<feature type="non-terminal residue" evidence="1">
    <location>
        <position position="88"/>
    </location>
</feature>
<proteinExistence type="predicted"/>
<name>A0ACB8BMV1_9AGAM</name>
<comment type="caution">
    <text evidence="1">The sequence shown here is derived from an EMBL/GenBank/DDBJ whole genome shotgun (WGS) entry which is preliminary data.</text>
</comment>
<gene>
    <name evidence="1" type="ORF">BV22DRAFT_1032719</name>
</gene>
<evidence type="ECO:0000313" key="1">
    <source>
        <dbReference type="EMBL" id="KAH7926581.1"/>
    </source>
</evidence>
<protein>
    <submittedName>
        <fullName evidence="1">Uncharacterized protein</fullName>
    </submittedName>
</protein>
<sequence length="88" mass="9713">MGFTVLGSLCFSGLLGFTALDRPWAMKSESDFFGHSWNKEWHLTGVSYFRAPSLRAKLSEVQSRPSSPTVRGKGEMVIESMGSGMGFF</sequence>
<keyword evidence="2" id="KW-1185">Reference proteome</keyword>
<dbReference type="Proteomes" id="UP000790709">
    <property type="component" value="Unassembled WGS sequence"/>
</dbReference>
<reference evidence="1" key="1">
    <citation type="journal article" date="2021" name="New Phytol.">
        <title>Evolutionary innovations through gain and loss of genes in the ectomycorrhizal Boletales.</title>
        <authorList>
            <person name="Wu G."/>
            <person name="Miyauchi S."/>
            <person name="Morin E."/>
            <person name="Kuo A."/>
            <person name="Drula E."/>
            <person name="Varga T."/>
            <person name="Kohler A."/>
            <person name="Feng B."/>
            <person name="Cao Y."/>
            <person name="Lipzen A."/>
            <person name="Daum C."/>
            <person name="Hundley H."/>
            <person name="Pangilinan J."/>
            <person name="Johnson J."/>
            <person name="Barry K."/>
            <person name="LaButti K."/>
            <person name="Ng V."/>
            <person name="Ahrendt S."/>
            <person name="Min B."/>
            <person name="Choi I.G."/>
            <person name="Park H."/>
            <person name="Plett J.M."/>
            <person name="Magnuson J."/>
            <person name="Spatafora J.W."/>
            <person name="Nagy L.G."/>
            <person name="Henrissat B."/>
            <person name="Grigoriev I.V."/>
            <person name="Yang Z.L."/>
            <person name="Xu J."/>
            <person name="Martin F.M."/>
        </authorList>
    </citation>
    <scope>NUCLEOTIDE SEQUENCE</scope>
    <source>
        <strain evidence="1">KUC20120723A-06</strain>
    </source>
</reference>
<dbReference type="EMBL" id="MU266380">
    <property type="protein sequence ID" value="KAH7926581.1"/>
    <property type="molecule type" value="Genomic_DNA"/>
</dbReference>
<evidence type="ECO:0000313" key="2">
    <source>
        <dbReference type="Proteomes" id="UP000790709"/>
    </source>
</evidence>
<accession>A0ACB8BMV1</accession>
<organism evidence="1 2">
    <name type="scientific">Leucogyrophana mollusca</name>
    <dbReference type="NCBI Taxonomy" id="85980"/>
    <lineage>
        <taxon>Eukaryota</taxon>
        <taxon>Fungi</taxon>
        <taxon>Dikarya</taxon>
        <taxon>Basidiomycota</taxon>
        <taxon>Agaricomycotina</taxon>
        <taxon>Agaricomycetes</taxon>
        <taxon>Agaricomycetidae</taxon>
        <taxon>Boletales</taxon>
        <taxon>Boletales incertae sedis</taxon>
        <taxon>Leucogyrophana</taxon>
    </lineage>
</organism>